<protein>
    <recommendedName>
        <fullName evidence="3">Phage tail tape measure protein</fullName>
    </recommendedName>
</protein>
<accession>A0A137RE90</accession>
<keyword evidence="2" id="KW-1185">Reference proteome</keyword>
<evidence type="ECO:0008006" key="3">
    <source>
        <dbReference type="Google" id="ProtNLM"/>
    </source>
</evidence>
<proteinExistence type="predicted"/>
<dbReference type="EMBL" id="JRWG01000064">
    <property type="protein sequence ID" value="KXN97804.1"/>
    <property type="molecule type" value="Genomic_DNA"/>
</dbReference>
<dbReference type="AlphaFoldDB" id="A0A137RE90"/>
<evidence type="ECO:0000313" key="2">
    <source>
        <dbReference type="Proteomes" id="UP000070138"/>
    </source>
</evidence>
<organism evidence="1 2">
    <name type="scientific">Aequorivita aquimaris</name>
    <dbReference type="NCBI Taxonomy" id="1548749"/>
    <lineage>
        <taxon>Bacteria</taxon>
        <taxon>Pseudomonadati</taxon>
        <taxon>Bacteroidota</taxon>
        <taxon>Flavobacteriia</taxon>
        <taxon>Flavobacteriales</taxon>
        <taxon>Flavobacteriaceae</taxon>
        <taxon>Aequorivita</taxon>
    </lineage>
</organism>
<gene>
    <name evidence="1" type="ORF">LS48_14825</name>
</gene>
<reference evidence="2" key="1">
    <citation type="submission" date="2014-10" db="EMBL/GenBank/DDBJ databases">
        <title>Genome sequencing of Vitellibacter sp. D-24.</title>
        <authorList>
            <person name="Thevarajoo S."/>
            <person name="Selvaratnam C."/>
            <person name="Goh K.M."/>
            <person name="Chong C.S."/>
        </authorList>
    </citation>
    <scope>NUCLEOTIDE SEQUENCE [LARGE SCALE GENOMIC DNA]</scope>
    <source>
        <strain evidence="2">D-24</strain>
    </source>
</reference>
<comment type="caution">
    <text evidence="1">The sequence shown here is derived from an EMBL/GenBank/DDBJ whole genome shotgun (WGS) entry which is preliminary data.</text>
</comment>
<feature type="non-terminal residue" evidence="1">
    <location>
        <position position="203"/>
    </location>
</feature>
<evidence type="ECO:0000313" key="1">
    <source>
        <dbReference type="EMBL" id="KXN97804.1"/>
    </source>
</evidence>
<name>A0A137RE90_9FLAO</name>
<sequence length="203" mass="21075">FRGAERAALSLTDALGALGGALALKEFAGAAQRAFDYADAIQDLSDRTGASTKLIQEFRYAAQLSGSSVEVADEALGKFAKTLGLAQSGSDQQVKLFRELGVTSSDFDTALRQTIAGISKLPTVQQRNAIALQLMGKSAATLTGLLGQGVDGFDDLAAAAHRLGIVLSDDVIRNAGGANDKLDTLKMILNAQFANAVTQNANS</sequence>
<dbReference type="RefSeq" id="WP_204376488.1">
    <property type="nucleotide sequence ID" value="NZ_JRWG01000064.1"/>
</dbReference>
<dbReference type="Proteomes" id="UP000070138">
    <property type="component" value="Unassembled WGS sequence"/>
</dbReference>
<reference evidence="1 2" key="2">
    <citation type="journal article" date="2016" name="Int. J. Syst. Evol. Microbiol.">
        <title>Vitellibacter aquimaris sp. nov., a marine bacterium isolated from seawater.</title>
        <authorList>
            <person name="Thevarajoo S."/>
            <person name="Selvaratnam C."/>
            <person name="Goh K.M."/>
            <person name="Hong K.W."/>
            <person name="Chan X.Y."/>
            <person name="Chan K.G."/>
            <person name="Chong C.S."/>
        </authorList>
    </citation>
    <scope>NUCLEOTIDE SEQUENCE [LARGE SCALE GENOMIC DNA]</scope>
    <source>
        <strain evidence="1 2">D-24</strain>
    </source>
</reference>
<dbReference type="STRING" id="1548749.LS48_14825"/>
<feature type="non-terminal residue" evidence="1">
    <location>
        <position position="1"/>
    </location>
</feature>